<evidence type="ECO:0000313" key="1">
    <source>
        <dbReference type="EMBL" id="KAJ9654096.1"/>
    </source>
</evidence>
<accession>A0ACC3A1V0</accession>
<dbReference type="EMBL" id="JAPDRQ010000132">
    <property type="protein sequence ID" value="KAJ9654096.1"/>
    <property type="molecule type" value="Genomic_DNA"/>
</dbReference>
<dbReference type="Proteomes" id="UP001172386">
    <property type="component" value="Unassembled WGS sequence"/>
</dbReference>
<protein>
    <submittedName>
        <fullName evidence="1">Uncharacterized protein</fullName>
    </submittedName>
</protein>
<evidence type="ECO:0000313" key="2">
    <source>
        <dbReference type="Proteomes" id="UP001172386"/>
    </source>
</evidence>
<name>A0ACC3A1V0_9EURO</name>
<organism evidence="1 2">
    <name type="scientific">Neophaeococcomyces mojaviensis</name>
    <dbReference type="NCBI Taxonomy" id="3383035"/>
    <lineage>
        <taxon>Eukaryota</taxon>
        <taxon>Fungi</taxon>
        <taxon>Dikarya</taxon>
        <taxon>Ascomycota</taxon>
        <taxon>Pezizomycotina</taxon>
        <taxon>Eurotiomycetes</taxon>
        <taxon>Chaetothyriomycetidae</taxon>
        <taxon>Chaetothyriales</taxon>
        <taxon>Chaetothyriales incertae sedis</taxon>
        <taxon>Neophaeococcomyces</taxon>
    </lineage>
</organism>
<proteinExistence type="predicted"/>
<keyword evidence="2" id="KW-1185">Reference proteome</keyword>
<comment type="caution">
    <text evidence="1">The sequence shown here is derived from an EMBL/GenBank/DDBJ whole genome shotgun (WGS) entry which is preliminary data.</text>
</comment>
<sequence length="469" mass="51694">MANTQSHRSEVLIVGAGVLGLSTALSFSRRQRYANSHITILDAAPQVPNPSGASIDTSRILRADYAVEAYTRLVSEARSLWIDCSDDGWGGQGRYHDARLLLTEHPGVEGHVDGYLEESLTNLRRLAASGKSGFHDKALTELYNREAIRRQAPFPGVSGNTGYVNDNCGWVNAEACVRYAYKQIQKAGEDRITIKSNTRVRGLLTEKNDSAGNATTRCCGVELDDGSLVRADLVILAAGAWTPSLVDLGGRAVATGQVLSYLTLSDEEQEALKSSPIYFNVSRGMFMVPPHHNELKLGRHGFGYQNPKQVQFSRLEVGTDGSSSQRTESQAVVSTPRTDLPIPAEAEAACKDFLVDLNSQWKDRSFTKTRLCWYCDTPTGDFLIDYHPQYAGLFIATGDSGHVFKLFPVIGDKVADAIEGCLDEEYRSLWRWRDDLPDKFAGVDDGTRGGRRGMILEQEARRGMPRTHQ</sequence>
<gene>
    <name evidence="1" type="ORF">H2198_006835</name>
</gene>
<reference evidence="1" key="1">
    <citation type="submission" date="2022-10" db="EMBL/GenBank/DDBJ databases">
        <title>Culturing micro-colonial fungi from biological soil crusts in the Mojave desert and describing Neophaeococcomyces mojavensis, and introducing the new genera and species Taxawa tesnikishii.</title>
        <authorList>
            <person name="Kurbessoian T."/>
            <person name="Stajich J.E."/>
        </authorList>
    </citation>
    <scope>NUCLEOTIDE SEQUENCE</scope>
    <source>
        <strain evidence="1">JES_112</strain>
    </source>
</reference>